<dbReference type="RefSeq" id="WP_063376437.1">
    <property type="nucleotide sequence ID" value="NZ_AUXT01000143.1"/>
</dbReference>
<dbReference type="InterPro" id="IPR029033">
    <property type="entry name" value="His_PPase_superfam"/>
</dbReference>
<sequence>MRLNLHCNSALGLLPDSMFFSSSAKRALDTAKIIHQTCAPQIPLNIYVPLYTFCEHEHHFAIQDLDEPAPDCQDICIIAHNPTLTLLANSLNATRIENITTAVRLVIQSHSDC</sequence>
<organism evidence="1 2">
    <name type="scientific">Pseudoalteromonas luteoviolacea NCIMB 1942</name>
    <dbReference type="NCBI Taxonomy" id="1365253"/>
    <lineage>
        <taxon>Bacteria</taxon>
        <taxon>Pseudomonadati</taxon>
        <taxon>Pseudomonadota</taxon>
        <taxon>Gammaproteobacteria</taxon>
        <taxon>Alteromonadales</taxon>
        <taxon>Pseudoalteromonadaceae</taxon>
        <taxon>Pseudoalteromonas</taxon>
    </lineage>
</organism>
<evidence type="ECO:0000313" key="2">
    <source>
        <dbReference type="Proteomes" id="UP000076587"/>
    </source>
</evidence>
<comment type="caution">
    <text evidence="1">The sequence shown here is derived from an EMBL/GenBank/DDBJ whole genome shotgun (WGS) entry which is preliminary data.</text>
</comment>
<dbReference type="Gene3D" id="3.40.50.1240">
    <property type="entry name" value="Phosphoglycerate mutase-like"/>
    <property type="match status" value="1"/>
</dbReference>
<gene>
    <name evidence="1" type="ORF">N482_06975</name>
</gene>
<accession>A0A167DIA4</accession>
<name>A0A167DIA4_9GAMM</name>
<dbReference type="PATRIC" id="fig|1365253.3.peg.1646"/>
<dbReference type="CDD" id="cd07040">
    <property type="entry name" value="HP"/>
    <property type="match status" value="1"/>
</dbReference>
<dbReference type="EMBL" id="AUXT01000143">
    <property type="protein sequence ID" value="KZN48872.1"/>
    <property type="molecule type" value="Genomic_DNA"/>
</dbReference>
<dbReference type="SUPFAM" id="SSF53254">
    <property type="entry name" value="Phosphoglycerate mutase-like"/>
    <property type="match status" value="1"/>
</dbReference>
<proteinExistence type="predicted"/>
<dbReference type="AlphaFoldDB" id="A0A167DIA4"/>
<dbReference type="OrthoDB" id="9810154at2"/>
<reference evidence="1 2" key="1">
    <citation type="submission" date="2013-07" db="EMBL/GenBank/DDBJ databases">
        <title>Comparative Genomic and Metabolomic Analysis of Twelve Strains of Pseudoalteromonas luteoviolacea.</title>
        <authorList>
            <person name="Vynne N.G."/>
            <person name="Mansson M."/>
            <person name="Gram L."/>
        </authorList>
    </citation>
    <scope>NUCLEOTIDE SEQUENCE [LARGE SCALE GENOMIC DNA]</scope>
    <source>
        <strain evidence="1 2">NCIMB 1942</strain>
    </source>
</reference>
<protein>
    <submittedName>
        <fullName evidence="1">Uncharacterized protein</fullName>
    </submittedName>
</protein>
<dbReference type="Proteomes" id="UP000076587">
    <property type="component" value="Unassembled WGS sequence"/>
</dbReference>
<evidence type="ECO:0000313" key="1">
    <source>
        <dbReference type="EMBL" id="KZN48872.1"/>
    </source>
</evidence>